<dbReference type="InterPro" id="IPR049058">
    <property type="entry name" value="NAD_Glu_DH_HM2"/>
</dbReference>
<dbReference type="PIRSF" id="PIRSF036761">
    <property type="entry name" value="GDH_Mll4104"/>
    <property type="match status" value="1"/>
</dbReference>
<protein>
    <submittedName>
        <fullName evidence="7">NAD-glutamate dehydrogenase</fullName>
    </submittedName>
</protein>
<feature type="domain" description="NAD-glutamate dehydrogenase catalytic" evidence="2">
    <location>
        <begin position="733"/>
        <end position="1226"/>
    </location>
</feature>
<dbReference type="Pfam" id="PF21075">
    <property type="entry name" value="GDH_ACT1"/>
    <property type="match status" value="1"/>
</dbReference>
<feature type="domain" description="NAD-glutamate dehydrogenase N-terminal ACT1" evidence="4">
    <location>
        <begin position="37"/>
        <end position="180"/>
    </location>
</feature>
<gene>
    <name evidence="7" type="ORF">MWN34_16355</name>
</gene>
<dbReference type="InterPro" id="IPR007780">
    <property type="entry name" value="NAD_Glu_DH_bac"/>
</dbReference>
<evidence type="ECO:0000259" key="5">
    <source>
        <dbReference type="Pfam" id="PF21076"/>
    </source>
</evidence>
<dbReference type="Gene3D" id="3.40.50.720">
    <property type="entry name" value="NAD(P)-binding Rossmann-like Domain"/>
    <property type="match status" value="1"/>
</dbReference>
<evidence type="ECO:0000259" key="4">
    <source>
        <dbReference type="Pfam" id="PF21075"/>
    </source>
</evidence>
<dbReference type="Pfam" id="PF21077">
    <property type="entry name" value="GDH_ACT3"/>
    <property type="match status" value="1"/>
</dbReference>
<proteinExistence type="predicted"/>
<dbReference type="Pfam" id="PF21078">
    <property type="entry name" value="GDH_HM3"/>
    <property type="match status" value="1"/>
</dbReference>
<sequence>MGIEGFLGTEDQGVARSLLEQADLILSASEPDLPARFASRLFAAAAAEDIRLYTAHEIAALARQAHAHIAQRTGAGADVRLTLPERIEGGERLGEITVVEILNDDMPFLLDSVMAALAAHGQTALLVIHPIFAVERDASGALLGLAGGVADERARRESLIHIHIPRLADEGRRAALAGELAETLAQVRAAVYAWHPMKQAVEGAIEALRLAPASVPHDEAREAVGFLEWLLAGNFTFLGCRSYERDPSAPAGMPRFVRRMDGALGVLADPAARLFRRAADADAVSVELSQVLSDPEPLVVTKAQLLARVHRRVPMDVVVVHRYDAEGRVVGGVVIAGLFTVTAYADSVRMIPLLRRKVAGVLARAGFAPDSHSGRALVKVLELYPRDDLFQIDPELLYRFAIAILHLDEHPRVRVLAWRERFDRLVSVLVYVPRDRYDSDVRERIGALLATSFGGEIVAFRPLFLDGPLTRVHFIVERRRGEAGGIDQRTLEAEVSAIIRTWDDGLARAIGLVHAPDPAARLVARYEAAFPAGYQAGYSPEDALADLGMMERLGEDRPVAVDFRPASDPGRIALKVLSLGAPRPLSERVPQLEAMGFVVVDERTFTVTPGDRPPTYVHDMVLARHGGGAIALEALKSRLVAALMAVLRGAAESDGFNALVLNAGLGWRDIALVRALARYLRQAGVPFSQDYLWATLNAHPAIASQLVALFHARFDLGAGAEREARQVSIRREIETGLTRVDSLDEDRILRRFANLIEAAVRTNFFQVGSDGQPKSAIALKFASHAIDELPLPCPLFEIFVYAPRVEGIHLRFGRVARGGLRWSDRPQDFRTEVLGLVKAQQVKNAVIVPVGAKGGFVPKQLPSGPREAVQAEGIEAYKLFVGSLMDVTDNLEGGAIVHPDNVVRHDEDDPYLVVAADKGTATFSDIANALSVERGFWLGDAFASGGSVGYDHKGMGITARGAWEAVRRHFREMNVDIRVTPFTVAGVGDMSGDVFGNGMLLEDTIRLVAAFDHRDIFIDPNPDPKISLAERHRLFALPRSSWQDYDKALISEGGGVWSRAAKSIPLSPQARAALGIAKTAASPAEVMSAILCAPVDLLWFGGIGTYIRAAGETDAQAGDRANDAIRIAAPELRAKVIGEGANLGVTQRARIEAARRGVRLNTDAIDNSAGVNTSDVEVNIKIALGPAHRDGRLDDEARATLLGSMTDEVARLVLRNNYLQTLALSLAQRRALEDLGFHQRMMQVLEARGLLDRTVEVLPGDAELAERRARGEGLTRPELAVLLAYAKLTAHADLIATAVPDDPYLSRELKAYFPAALTARFPAEVDGHQLRRDIIATRLSNAMINEGGPAFLTRLADETGADAGAIANAFAASRDAFAIEALNREIDALDGKVPGDVQLDLYATVQEVLLDRTVWFLRNADLGRGLGELAAHYAAGVRPVVAVLRGLIRDLIPEETRAQYDAKIAAWTRAGVPDELARRIAMLTAVENATDIVMIADRSGASIPDVAATFFAVGLHFRLDRILPPARGLSVPDYYDRLALERALSAFEVAVRRLTAEVIAGHGPGPAGVAAWAAARQVEVDRVRAAVHDIAGLGLSVSKLSVAASLIGDLVSG</sequence>
<evidence type="ECO:0000259" key="6">
    <source>
        <dbReference type="Pfam" id="PF21077"/>
    </source>
</evidence>
<dbReference type="InterPro" id="IPR048381">
    <property type="entry name" value="GDH_C"/>
</dbReference>
<keyword evidence="8" id="KW-1185">Reference proteome</keyword>
<dbReference type="InterPro" id="IPR046346">
    <property type="entry name" value="Aminoacid_DH-like_N_sf"/>
</dbReference>
<dbReference type="Proteomes" id="UP001203284">
    <property type="component" value="Unassembled WGS sequence"/>
</dbReference>
<dbReference type="EMBL" id="JALKCH010000011">
    <property type="protein sequence ID" value="MCK0198486.1"/>
    <property type="molecule type" value="Genomic_DNA"/>
</dbReference>
<feature type="domain" description="NAD-specific glutamate dehydrogenase C-terminal" evidence="3">
    <location>
        <begin position="1271"/>
        <end position="1606"/>
    </location>
</feature>
<dbReference type="InterPro" id="IPR049064">
    <property type="entry name" value="NAD_Glu_DH_ACT3"/>
</dbReference>
<evidence type="ECO:0000259" key="2">
    <source>
        <dbReference type="Pfam" id="PF05088"/>
    </source>
</evidence>
<keyword evidence="1" id="KW-0560">Oxidoreductase</keyword>
<organism evidence="7 8">
    <name type="scientific">Ancylobacter crimeensis</name>
    <dbReference type="NCBI Taxonomy" id="2579147"/>
    <lineage>
        <taxon>Bacteria</taxon>
        <taxon>Pseudomonadati</taxon>
        <taxon>Pseudomonadota</taxon>
        <taxon>Alphaproteobacteria</taxon>
        <taxon>Hyphomicrobiales</taxon>
        <taxon>Xanthobacteraceae</taxon>
        <taxon>Ancylobacter</taxon>
    </lineage>
</organism>
<dbReference type="InterPro" id="IPR028971">
    <property type="entry name" value="NAD-GDH_cat"/>
</dbReference>
<evidence type="ECO:0000313" key="7">
    <source>
        <dbReference type="EMBL" id="MCK0198486.1"/>
    </source>
</evidence>
<evidence type="ECO:0000256" key="1">
    <source>
        <dbReference type="ARBA" id="ARBA00023002"/>
    </source>
</evidence>
<dbReference type="RefSeq" id="WP_247030382.1">
    <property type="nucleotide sequence ID" value="NZ_JALKCH010000011.1"/>
</dbReference>
<accession>A0ABT0DEW8</accession>
<dbReference type="InterPro" id="IPR049056">
    <property type="entry name" value="NAD_Glu_DH_HM3"/>
</dbReference>
<dbReference type="PANTHER" id="PTHR43403">
    <property type="entry name" value="NAD-SPECIFIC GLUTAMATE DEHYDROGENASE"/>
    <property type="match status" value="1"/>
</dbReference>
<name>A0ABT0DEW8_9HYPH</name>
<feature type="domain" description="NAD-glutamate dehydrogenase ACT3" evidence="6">
    <location>
        <begin position="566"/>
        <end position="633"/>
    </location>
</feature>
<reference evidence="7 8" key="1">
    <citation type="submission" date="2022-04" db="EMBL/GenBank/DDBJ databases">
        <authorList>
            <person name="Grouzdev D.S."/>
            <person name="Pantiukh K.S."/>
            <person name="Krutkina M.S."/>
        </authorList>
    </citation>
    <scope>NUCLEOTIDE SEQUENCE [LARGE SCALE GENOMIC DNA]</scope>
    <source>
        <strain evidence="7 8">6x-1</strain>
    </source>
</reference>
<dbReference type="InterPro" id="IPR049059">
    <property type="entry name" value="NAD_Glu_DH_HM1"/>
</dbReference>
<dbReference type="InterPro" id="IPR036291">
    <property type="entry name" value="NAD(P)-bd_dom_sf"/>
</dbReference>
<dbReference type="InterPro" id="IPR024727">
    <property type="entry name" value="NAD_Glu_DH_N_ACT1"/>
</dbReference>
<dbReference type="Pfam" id="PF21076">
    <property type="entry name" value="GDH_ACT2"/>
    <property type="match status" value="1"/>
</dbReference>
<feature type="domain" description="NAD-glutamate dehydrogenase ACT2" evidence="5">
    <location>
        <begin position="414"/>
        <end position="503"/>
    </location>
</feature>
<dbReference type="Pfam" id="PF21074">
    <property type="entry name" value="GDH_C"/>
    <property type="match status" value="1"/>
</dbReference>
<dbReference type="PANTHER" id="PTHR43403:SF1">
    <property type="entry name" value="NAD-SPECIFIC GLUTAMATE DEHYDROGENASE"/>
    <property type="match status" value="1"/>
</dbReference>
<dbReference type="Pfam" id="PF05088">
    <property type="entry name" value="Bac_GDH_CD"/>
    <property type="match status" value="1"/>
</dbReference>
<dbReference type="Pfam" id="PF21079">
    <property type="entry name" value="GDH_HM2"/>
    <property type="match status" value="1"/>
</dbReference>
<dbReference type="Pfam" id="PF21073">
    <property type="entry name" value="GDH_HM1"/>
    <property type="match status" value="1"/>
</dbReference>
<evidence type="ECO:0000313" key="8">
    <source>
        <dbReference type="Proteomes" id="UP001203284"/>
    </source>
</evidence>
<evidence type="ECO:0000259" key="3">
    <source>
        <dbReference type="Pfam" id="PF21074"/>
    </source>
</evidence>
<comment type="caution">
    <text evidence="7">The sequence shown here is derived from an EMBL/GenBank/DDBJ whole genome shotgun (WGS) entry which is preliminary data.</text>
</comment>
<dbReference type="InterPro" id="IPR049062">
    <property type="entry name" value="NAD_Glu_DH_ACT2"/>
</dbReference>
<dbReference type="SUPFAM" id="SSF53223">
    <property type="entry name" value="Aminoacid dehydrogenase-like, N-terminal domain"/>
    <property type="match status" value="1"/>
</dbReference>
<dbReference type="SUPFAM" id="SSF51735">
    <property type="entry name" value="NAD(P)-binding Rossmann-fold domains"/>
    <property type="match status" value="1"/>
</dbReference>